<keyword evidence="1" id="KW-0732">Signal</keyword>
<sequence length="142" mass="15820">MRYSFTVLSLLVAVFFTATTARAEVTGVWSTVEGKSHVKIEPCGDKLCGKIIWLKEPLTDKKIAKTDIKNEDVNLRGQPINGLEILKGFVPDGDNEWDDGTIYNPEDGKTYSSSMTLVKPDTLEVKGCVVMFCKTQTWTKVQ</sequence>
<evidence type="ECO:0000259" key="2">
    <source>
        <dbReference type="Pfam" id="PF09917"/>
    </source>
</evidence>
<gene>
    <name evidence="3" type="ORF">J0X12_14560</name>
</gene>
<evidence type="ECO:0000313" key="3">
    <source>
        <dbReference type="EMBL" id="MBO0334846.1"/>
    </source>
</evidence>
<dbReference type="RefSeq" id="WP_207047106.1">
    <property type="nucleotide sequence ID" value="NZ_JAFLNC010000005.1"/>
</dbReference>
<feature type="signal peptide" evidence="1">
    <location>
        <begin position="1"/>
        <end position="23"/>
    </location>
</feature>
<dbReference type="EMBL" id="JAFLNC010000005">
    <property type="protein sequence ID" value="MBO0334846.1"/>
    <property type="molecule type" value="Genomic_DNA"/>
</dbReference>
<dbReference type="Proteomes" id="UP000664761">
    <property type="component" value="Unassembled WGS sequence"/>
</dbReference>
<dbReference type="PANTHER" id="PTHR36919:SF2">
    <property type="entry name" value="BLL6627 PROTEIN"/>
    <property type="match status" value="1"/>
</dbReference>
<dbReference type="InterPro" id="IPR019223">
    <property type="entry name" value="DUF2147"/>
</dbReference>
<feature type="domain" description="DUF2147" evidence="2">
    <location>
        <begin position="27"/>
        <end position="140"/>
    </location>
</feature>
<proteinExistence type="predicted"/>
<reference evidence="3 4" key="1">
    <citation type="submission" date="2021-03" db="EMBL/GenBank/DDBJ databases">
        <title>Sneathiella sp. CAU 1612 isolated from Kang Won-do.</title>
        <authorList>
            <person name="Kim W."/>
        </authorList>
    </citation>
    <scope>NUCLEOTIDE SEQUENCE [LARGE SCALE GENOMIC DNA]</scope>
    <source>
        <strain evidence="3 4">CAU 1612</strain>
    </source>
</reference>
<protein>
    <submittedName>
        <fullName evidence="3">DUF2147 domain-containing protein</fullName>
    </submittedName>
</protein>
<keyword evidence="4" id="KW-1185">Reference proteome</keyword>
<organism evidence="3 4">
    <name type="scientific">Sneathiella sedimenti</name>
    <dbReference type="NCBI Taxonomy" id="2816034"/>
    <lineage>
        <taxon>Bacteria</taxon>
        <taxon>Pseudomonadati</taxon>
        <taxon>Pseudomonadota</taxon>
        <taxon>Alphaproteobacteria</taxon>
        <taxon>Sneathiellales</taxon>
        <taxon>Sneathiellaceae</taxon>
        <taxon>Sneathiella</taxon>
    </lineage>
</organism>
<comment type="caution">
    <text evidence="3">The sequence shown here is derived from an EMBL/GenBank/DDBJ whole genome shotgun (WGS) entry which is preliminary data.</text>
</comment>
<accession>A0ABS3F8K6</accession>
<feature type="chain" id="PRO_5046228096" evidence="1">
    <location>
        <begin position="24"/>
        <end position="142"/>
    </location>
</feature>
<dbReference type="Gene3D" id="2.40.128.520">
    <property type="match status" value="1"/>
</dbReference>
<dbReference type="Pfam" id="PF09917">
    <property type="entry name" value="DUF2147"/>
    <property type="match status" value="1"/>
</dbReference>
<evidence type="ECO:0000313" key="4">
    <source>
        <dbReference type="Proteomes" id="UP000664761"/>
    </source>
</evidence>
<name>A0ABS3F8K6_9PROT</name>
<dbReference type="PANTHER" id="PTHR36919">
    <property type="entry name" value="BLR1215 PROTEIN"/>
    <property type="match status" value="1"/>
</dbReference>
<evidence type="ECO:0000256" key="1">
    <source>
        <dbReference type="SAM" id="SignalP"/>
    </source>
</evidence>